<evidence type="ECO:0000259" key="4">
    <source>
        <dbReference type="PROSITE" id="PS50887"/>
    </source>
</evidence>
<dbReference type="InterPro" id="IPR052155">
    <property type="entry name" value="Biofilm_reg_signaling"/>
</dbReference>
<feature type="transmembrane region" description="Helical" evidence="2">
    <location>
        <begin position="84"/>
        <end position="103"/>
    </location>
</feature>
<reference evidence="6 7" key="1">
    <citation type="submission" date="2018-07" db="EMBL/GenBank/DDBJ databases">
        <title>Genomic Encyclopedia of Type Strains, Phase IV (KMG-IV): sequencing the most valuable type-strain genomes for metagenomic binning, comparative biology and taxonomic classification.</title>
        <authorList>
            <person name="Goeker M."/>
        </authorList>
    </citation>
    <scope>NUCLEOTIDE SEQUENCE [LARGE SCALE GENOMIC DNA]</scope>
    <source>
        <strain evidence="6 7">DSM 21634</strain>
    </source>
</reference>
<dbReference type="CDD" id="cd01949">
    <property type="entry name" value="GGDEF"/>
    <property type="match status" value="1"/>
</dbReference>
<dbReference type="SMART" id="SM00052">
    <property type="entry name" value="EAL"/>
    <property type="match status" value="1"/>
</dbReference>
<dbReference type="AlphaFoldDB" id="A0A368XRX7"/>
<dbReference type="NCBIfam" id="TIGR00254">
    <property type="entry name" value="GGDEF"/>
    <property type="match status" value="1"/>
</dbReference>
<feature type="domain" description="GGDEF" evidence="4">
    <location>
        <begin position="297"/>
        <end position="429"/>
    </location>
</feature>
<dbReference type="PROSITE" id="PS50924">
    <property type="entry name" value="MHYT"/>
    <property type="match status" value="1"/>
</dbReference>
<dbReference type="CDD" id="cd01948">
    <property type="entry name" value="EAL"/>
    <property type="match status" value="1"/>
</dbReference>
<dbReference type="PROSITE" id="PS50883">
    <property type="entry name" value="EAL"/>
    <property type="match status" value="1"/>
</dbReference>
<evidence type="ECO:0000259" key="3">
    <source>
        <dbReference type="PROSITE" id="PS50883"/>
    </source>
</evidence>
<dbReference type="GO" id="GO:0016020">
    <property type="term" value="C:membrane"/>
    <property type="evidence" value="ECO:0007669"/>
    <property type="project" value="UniProtKB-UniRule"/>
</dbReference>
<feature type="transmembrane region" description="Helical" evidence="2">
    <location>
        <begin position="115"/>
        <end position="137"/>
    </location>
</feature>
<keyword evidence="2" id="KW-1133">Transmembrane helix</keyword>
<organism evidence="6 7">
    <name type="scientific">Pseudorhodoferax soli</name>
    <dbReference type="NCBI Taxonomy" id="545864"/>
    <lineage>
        <taxon>Bacteria</taxon>
        <taxon>Pseudomonadati</taxon>
        <taxon>Pseudomonadota</taxon>
        <taxon>Betaproteobacteria</taxon>
        <taxon>Burkholderiales</taxon>
        <taxon>Comamonadaceae</taxon>
    </lineage>
</organism>
<protein>
    <submittedName>
        <fullName evidence="6">Diguanylate cyclase/phosphodiesterase</fullName>
    </submittedName>
</protein>
<evidence type="ECO:0000313" key="6">
    <source>
        <dbReference type="EMBL" id="RCW69297.1"/>
    </source>
</evidence>
<dbReference type="SUPFAM" id="SSF55073">
    <property type="entry name" value="Nucleotide cyclase"/>
    <property type="match status" value="1"/>
</dbReference>
<dbReference type="InterPro" id="IPR043128">
    <property type="entry name" value="Rev_trsase/Diguanyl_cyclase"/>
</dbReference>
<evidence type="ECO:0000256" key="1">
    <source>
        <dbReference type="ARBA" id="ARBA00051114"/>
    </source>
</evidence>
<dbReference type="Gene3D" id="3.20.20.450">
    <property type="entry name" value="EAL domain"/>
    <property type="match status" value="1"/>
</dbReference>
<dbReference type="GO" id="GO:0071111">
    <property type="term" value="F:cyclic-guanylate-specific phosphodiesterase activity"/>
    <property type="evidence" value="ECO:0007669"/>
    <property type="project" value="UniProtKB-EC"/>
</dbReference>
<name>A0A368XRX7_9BURK</name>
<dbReference type="InterPro" id="IPR001633">
    <property type="entry name" value="EAL_dom"/>
</dbReference>
<feature type="transmembrane region" description="Helical" evidence="2">
    <location>
        <begin position="12"/>
        <end position="33"/>
    </location>
</feature>
<dbReference type="PROSITE" id="PS50887">
    <property type="entry name" value="GGDEF"/>
    <property type="match status" value="1"/>
</dbReference>
<feature type="transmembrane region" description="Helical" evidence="2">
    <location>
        <begin position="179"/>
        <end position="200"/>
    </location>
</feature>
<dbReference type="InterPro" id="IPR000160">
    <property type="entry name" value="GGDEF_dom"/>
</dbReference>
<dbReference type="RefSeq" id="WP_114469713.1">
    <property type="nucleotide sequence ID" value="NZ_QPJK01000006.1"/>
</dbReference>
<dbReference type="Pfam" id="PF03707">
    <property type="entry name" value="MHYT"/>
    <property type="match status" value="3"/>
</dbReference>
<dbReference type="EMBL" id="QPJK01000006">
    <property type="protein sequence ID" value="RCW69297.1"/>
    <property type="molecule type" value="Genomic_DNA"/>
</dbReference>
<dbReference type="Gene3D" id="3.30.70.270">
    <property type="match status" value="1"/>
</dbReference>
<dbReference type="InterPro" id="IPR029787">
    <property type="entry name" value="Nucleotide_cyclase"/>
</dbReference>
<feature type="transmembrane region" description="Helical" evidence="2">
    <location>
        <begin position="220"/>
        <end position="241"/>
    </location>
</feature>
<dbReference type="SMART" id="SM00267">
    <property type="entry name" value="GGDEF"/>
    <property type="match status" value="1"/>
</dbReference>
<dbReference type="Pfam" id="PF00990">
    <property type="entry name" value="GGDEF"/>
    <property type="match status" value="1"/>
</dbReference>
<feature type="transmembrane region" description="Helical" evidence="2">
    <location>
        <begin position="143"/>
        <end position="167"/>
    </location>
</feature>
<dbReference type="PANTHER" id="PTHR44757">
    <property type="entry name" value="DIGUANYLATE CYCLASE DGCP"/>
    <property type="match status" value="1"/>
</dbReference>
<dbReference type="Proteomes" id="UP000252884">
    <property type="component" value="Unassembled WGS sequence"/>
</dbReference>
<dbReference type="InterPro" id="IPR005330">
    <property type="entry name" value="MHYT_dom"/>
</dbReference>
<comment type="catalytic activity">
    <reaction evidence="1">
        <text>3',3'-c-di-GMP + H2O = 5'-phosphoguanylyl(3'-&gt;5')guanosine + H(+)</text>
        <dbReference type="Rhea" id="RHEA:24902"/>
        <dbReference type="ChEBI" id="CHEBI:15377"/>
        <dbReference type="ChEBI" id="CHEBI:15378"/>
        <dbReference type="ChEBI" id="CHEBI:58754"/>
        <dbReference type="ChEBI" id="CHEBI:58805"/>
        <dbReference type="EC" id="3.1.4.52"/>
    </reaction>
    <physiologicalReaction direction="left-to-right" evidence="1">
        <dbReference type="Rhea" id="RHEA:24903"/>
    </physiologicalReaction>
</comment>
<proteinExistence type="predicted"/>
<dbReference type="Pfam" id="PF00563">
    <property type="entry name" value="EAL"/>
    <property type="match status" value="1"/>
</dbReference>
<keyword evidence="2" id="KW-0812">Transmembrane</keyword>
<dbReference type="GO" id="GO:0071732">
    <property type="term" value="P:cellular response to nitric oxide"/>
    <property type="evidence" value="ECO:0007669"/>
    <property type="project" value="UniProtKB-ARBA"/>
</dbReference>
<dbReference type="OrthoDB" id="9813903at2"/>
<comment type="caution">
    <text evidence="6">The sequence shown here is derived from an EMBL/GenBank/DDBJ whole genome shotgun (WGS) entry which is preliminary data.</text>
</comment>
<feature type="domain" description="EAL" evidence="3">
    <location>
        <begin position="438"/>
        <end position="691"/>
    </location>
</feature>
<dbReference type="InterPro" id="IPR035919">
    <property type="entry name" value="EAL_sf"/>
</dbReference>
<dbReference type="FunFam" id="3.30.70.270:FF:000001">
    <property type="entry name" value="Diguanylate cyclase domain protein"/>
    <property type="match status" value="1"/>
</dbReference>
<evidence type="ECO:0000313" key="7">
    <source>
        <dbReference type="Proteomes" id="UP000252884"/>
    </source>
</evidence>
<dbReference type="FunFam" id="3.20.20.450:FF:000001">
    <property type="entry name" value="Cyclic di-GMP phosphodiesterase yahA"/>
    <property type="match status" value="1"/>
</dbReference>
<evidence type="ECO:0000259" key="5">
    <source>
        <dbReference type="PROSITE" id="PS50924"/>
    </source>
</evidence>
<evidence type="ECO:0000256" key="2">
    <source>
        <dbReference type="PROSITE-ProRule" id="PRU00244"/>
    </source>
</evidence>
<dbReference type="SUPFAM" id="SSF141868">
    <property type="entry name" value="EAL domain-like"/>
    <property type="match status" value="1"/>
</dbReference>
<keyword evidence="2" id="KW-0472">Membrane</keyword>
<feature type="transmembrane region" description="Helical" evidence="2">
    <location>
        <begin position="53"/>
        <end position="72"/>
    </location>
</feature>
<feature type="domain" description="MHYT" evidence="5">
    <location>
        <begin position="10"/>
        <end position="204"/>
    </location>
</feature>
<sequence length="721" mass="76866">MTPALAEVSYNHWVVALSFLIASYASFVALDLAQRVRAQDRVIARAWRIGGSLALGTGIWSMHFVGMLAATLPFTVGYGHAVTGLSWVAAVAASGVALHTASLPSLNLARLGRGALAMGAGICAMHYLGMASLALAPGIQWDWLLVAASAAIAVLASAVALVIFFALRGYRGVAARNRQVLAALAMGAAICGMHYTGMAAAAFPADSVCLSADQLRGDSVGVLVTVAATMLLSLAMFTSLLDARMQGRTERLAVSLKAANAELQEIAFRDALTGLPNRLLLGERVASAVERCRRDHTSLALLFIDLDGFKPVNDSFGHHVGDAVLKEAGRRLAAGLRACDTVARVGGDEFVLLLEGVSDSAAIAQAAQRLIDVVSAPMEQCGHEVRLSCSIGIALFPSDGPDAELMAHADAAMYAAKRAGGSAYAFFEAHMNAGVREQIELQRDLRLALERGELLLHYQPKVSAGREVVTGVEALVRWQHPTRGMLGPALFIPVAERFGLISAVGNWVIEEACRQIAAWQEQGLRLRVAVNLSVHQLRQDDFVRRVAATIARAGIDPRQLTFEITESVAMEDAESTLQAFEALCGIGVHLSIDDFGTGYSSLAYLRQLQVGELKIDRSFVQDLESSADARAIVEAVIRLAHALGLKVVAEGVETAAQQDVLTRLQCDDLQGYLFARPMAAERVAEWAVASRRPNQLPFALSTYRPAGLDINPPERAPATPA</sequence>
<gene>
    <name evidence="6" type="ORF">DES41_106168</name>
</gene>
<dbReference type="PANTHER" id="PTHR44757:SF2">
    <property type="entry name" value="BIOFILM ARCHITECTURE MAINTENANCE PROTEIN MBAA"/>
    <property type="match status" value="1"/>
</dbReference>
<accession>A0A368XRX7</accession>
<keyword evidence="7" id="KW-1185">Reference proteome</keyword>